<dbReference type="InterPro" id="IPR035587">
    <property type="entry name" value="DUS-like_FMN-bd"/>
</dbReference>
<evidence type="ECO:0000256" key="4">
    <source>
        <dbReference type="ARBA" id="ARBA00022694"/>
    </source>
</evidence>
<feature type="domain" description="DUS-like FMN-binding" evidence="14">
    <location>
        <begin position="16"/>
        <end position="238"/>
    </location>
</feature>
<dbReference type="GO" id="GO:0050660">
    <property type="term" value="F:flavin adenine dinucleotide binding"/>
    <property type="evidence" value="ECO:0007669"/>
    <property type="project" value="InterPro"/>
</dbReference>
<dbReference type="Proteomes" id="UP001152798">
    <property type="component" value="Chromosome 6"/>
</dbReference>
<keyword evidence="5" id="KW-0521">NADP</keyword>
<protein>
    <recommendedName>
        <fullName evidence="9">tRNA-dihydrouridine(16/17) synthase [NAD(P)(+)]</fullName>
        <ecNumber evidence="9">1.3.1.88</ecNumber>
    </recommendedName>
</protein>
<evidence type="ECO:0000256" key="7">
    <source>
        <dbReference type="ARBA" id="ARBA00023027"/>
    </source>
</evidence>
<dbReference type="EMBL" id="OV725082">
    <property type="protein sequence ID" value="CAH1404559.1"/>
    <property type="molecule type" value="Genomic_DNA"/>
</dbReference>
<dbReference type="EC" id="1.3.1.88" evidence="9"/>
<dbReference type="CDD" id="cd02801">
    <property type="entry name" value="DUS_like_FMN"/>
    <property type="match status" value="1"/>
</dbReference>
<evidence type="ECO:0000256" key="11">
    <source>
        <dbReference type="ARBA" id="ARBA00047652"/>
    </source>
</evidence>
<name>A0A9P0MTM1_NEZVI</name>
<dbReference type="PANTHER" id="PTHR11082">
    <property type="entry name" value="TRNA-DIHYDROURIDINE SYNTHASE"/>
    <property type="match status" value="1"/>
</dbReference>
<gene>
    <name evidence="15" type="ORF">NEZAVI_LOCUS12949</name>
</gene>
<comment type="catalytic activity">
    <reaction evidence="12">
        <text>5,6-dihydrouridine(16) in tRNA + NAD(+) = uridine(16) in tRNA + NADH + H(+)</text>
        <dbReference type="Rhea" id="RHEA:53380"/>
        <dbReference type="Rhea" id="RHEA-COMP:13543"/>
        <dbReference type="Rhea" id="RHEA-COMP:13544"/>
        <dbReference type="ChEBI" id="CHEBI:15378"/>
        <dbReference type="ChEBI" id="CHEBI:57540"/>
        <dbReference type="ChEBI" id="CHEBI:57945"/>
        <dbReference type="ChEBI" id="CHEBI:65315"/>
        <dbReference type="ChEBI" id="CHEBI:74443"/>
        <dbReference type="EC" id="1.3.1.88"/>
    </reaction>
    <physiologicalReaction direction="right-to-left" evidence="12">
        <dbReference type="Rhea" id="RHEA:53382"/>
    </physiologicalReaction>
</comment>
<evidence type="ECO:0000256" key="1">
    <source>
        <dbReference type="ARBA" id="ARBA00001917"/>
    </source>
</evidence>
<dbReference type="OrthoDB" id="272303at2759"/>
<evidence type="ECO:0000256" key="6">
    <source>
        <dbReference type="ARBA" id="ARBA00023002"/>
    </source>
</evidence>
<proteinExistence type="inferred from homology"/>
<dbReference type="GO" id="GO:0017150">
    <property type="term" value="F:tRNA dihydrouridine synthase activity"/>
    <property type="evidence" value="ECO:0007669"/>
    <property type="project" value="InterPro"/>
</dbReference>
<dbReference type="SUPFAM" id="SSF51395">
    <property type="entry name" value="FMN-linked oxidoreductases"/>
    <property type="match status" value="1"/>
</dbReference>
<comment type="cofactor">
    <cofactor evidence="1">
        <name>FMN</name>
        <dbReference type="ChEBI" id="CHEBI:58210"/>
    </cofactor>
</comment>
<keyword evidence="7" id="KW-0520">NAD</keyword>
<evidence type="ECO:0000256" key="12">
    <source>
        <dbReference type="ARBA" id="ARBA00048934"/>
    </source>
</evidence>
<evidence type="ECO:0000256" key="10">
    <source>
        <dbReference type="ARBA" id="ARBA00047287"/>
    </source>
</evidence>
<evidence type="ECO:0000256" key="2">
    <source>
        <dbReference type="ARBA" id="ARBA00022630"/>
    </source>
</evidence>
<keyword evidence="6" id="KW-0560">Oxidoreductase</keyword>
<dbReference type="Gene3D" id="3.20.20.70">
    <property type="entry name" value="Aldolase class I"/>
    <property type="match status" value="1"/>
</dbReference>
<dbReference type="InterPro" id="IPR018517">
    <property type="entry name" value="tRNA_hU_synthase_CS"/>
</dbReference>
<comment type="catalytic activity">
    <reaction evidence="13">
        <text>5,6-dihydrouridine(17) in tRNA + NADP(+) = uridine(17) in tRNA + NADPH + H(+)</text>
        <dbReference type="Rhea" id="RHEA:53368"/>
        <dbReference type="Rhea" id="RHEA-COMP:13541"/>
        <dbReference type="Rhea" id="RHEA-COMP:13542"/>
        <dbReference type="ChEBI" id="CHEBI:15378"/>
        <dbReference type="ChEBI" id="CHEBI:57783"/>
        <dbReference type="ChEBI" id="CHEBI:58349"/>
        <dbReference type="ChEBI" id="CHEBI:65315"/>
        <dbReference type="ChEBI" id="CHEBI:74443"/>
        <dbReference type="EC" id="1.3.1.88"/>
    </reaction>
    <physiologicalReaction direction="right-to-left" evidence="13">
        <dbReference type="Rhea" id="RHEA:53370"/>
    </physiologicalReaction>
</comment>
<evidence type="ECO:0000256" key="3">
    <source>
        <dbReference type="ARBA" id="ARBA00022643"/>
    </source>
</evidence>
<comment type="catalytic activity">
    <reaction evidence="11">
        <text>5,6-dihydrouridine(16) in tRNA + NADP(+) = uridine(16) in tRNA + NADPH + H(+)</text>
        <dbReference type="Rhea" id="RHEA:53376"/>
        <dbReference type="Rhea" id="RHEA-COMP:13543"/>
        <dbReference type="Rhea" id="RHEA-COMP:13544"/>
        <dbReference type="ChEBI" id="CHEBI:15378"/>
        <dbReference type="ChEBI" id="CHEBI:57783"/>
        <dbReference type="ChEBI" id="CHEBI:58349"/>
        <dbReference type="ChEBI" id="CHEBI:65315"/>
        <dbReference type="ChEBI" id="CHEBI:74443"/>
        <dbReference type="EC" id="1.3.1.88"/>
    </reaction>
    <physiologicalReaction direction="right-to-left" evidence="11">
        <dbReference type="Rhea" id="RHEA:53378"/>
    </physiologicalReaction>
</comment>
<evidence type="ECO:0000256" key="9">
    <source>
        <dbReference type="ARBA" id="ARBA00038890"/>
    </source>
</evidence>
<keyword evidence="4" id="KW-0819">tRNA processing</keyword>
<comment type="similarity">
    <text evidence="8">Belongs to the Dus family. Dus1 subfamily.</text>
</comment>
<evidence type="ECO:0000256" key="8">
    <source>
        <dbReference type="ARBA" id="ARBA00038313"/>
    </source>
</evidence>
<keyword evidence="2" id="KW-0285">Flavoprotein</keyword>
<evidence type="ECO:0000256" key="5">
    <source>
        <dbReference type="ARBA" id="ARBA00022857"/>
    </source>
</evidence>
<dbReference type="PANTHER" id="PTHR11082:SF5">
    <property type="entry name" value="TRNA-DIHYDROURIDINE(16_17) SYNTHASE [NAD(P)(+)]-LIKE"/>
    <property type="match status" value="1"/>
</dbReference>
<keyword evidence="16" id="KW-1185">Reference proteome</keyword>
<dbReference type="Pfam" id="PF01207">
    <property type="entry name" value="Dus"/>
    <property type="match status" value="1"/>
</dbReference>
<sequence length="458" mass="52251">MNRELWNMLELPAMVLAPMVDASELAWRLLARRHGATIAYSPMLHAAVFISDQRYRKECLQTCPEDRPLVIQFCGNSAHFLSEAAKMVQDCCDAIDLNLGCPQAIAKRGHYGAFLQEEWALLTDIVSKLSRELKVPISCKVRIFESIEKTVEYARMLERAGCSLLTVHGRTREQKGPLTGLANWAHIKAVKESVRIPVFGNGNIQCLEDAKRMLEETGVDGVMSAEGHLTNPCIFEGQAVPAWIPALEYLDLVDFYPCPNSYVRGHLFKLFHKLFSLQENFGIREEIAKGSSVEEFRNAVLKLQDSYLPIHEGQQPWNETYSSYDLYLPPWICQPYVRMPPDEHIKKMAEKEKENLRENDKKMFDSSGEMRVLSKKKLKRLARGLSITPKPPKEVVNCSTCRNPVGLKCLHFMCKVCCKKKCYTENLDCPGHNLLIKSNRERARRLGWKKPKVSHPES</sequence>
<evidence type="ECO:0000313" key="16">
    <source>
        <dbReference type="Proteomes" id="UP001152798"/>
    </source>
</evidence>
<dbReference type="InterPro" id="IPR013785">
    <property type="entry name" value="Aldolase_TIM"/>
</dbReference>
<evidence type="ECO:0000259" key="14">
    <source>
        <dbReference type="Pfam" id="PF01207"/>
    </source>
</evidence>
<evidence type="ECO:0000313" key="15">
    <source>
        <dbReference type="EMBL" id="CAH1404559.1"/>
    </source>
</evidence>
<dbReference type="PROSITE" id="PS01136">
    <property type="entry name" value="UPF0034"/>
    <property type="match status" value="1"/>
</dbReference>
<accession>A0A9P0MTM1</accession>
<dbReference type="AlphaFoldDB" id="A0A9P0MTM1"/>
<keyword evidence="3" id="KW-0288">FMN</keyword>
<evidence type="ECO:0000256" key="13">
    <source>
        <dbReference type="ARBA" id="ARBA00049467"/>
    </source>
</evidence>
<comment type="catalytic activity">
    <reaction evidence="10">
        <text>5,6-dihydrouridine(17) in tRNA + NAD(+) = uridine(17) in tRNA + NADH + H(+)</text>
        <dbReference type="Rhea" id="RHEA:53372"/>
        <dbReference type="Rhea" id="RHEA-COMP:13541"/>
        <dbReference type="Rhea" id="RHEA-COMP:13542"/>
        <dbReference type="ChEBI" id="CHEBI:15378"/>
        <dbReference type="ChEBI" id="CHEBI:57540"/>
        <dbReference type="ChEBI" id="CHEBI:57945"/>
        <dbReference type="ChEBI" id="CHEBI:65315"/>
        <dbReference type="ChEBI" id="CHEBI:74443"/>
        <dbReference type="EC" id="1.3.1.88"/>
    </reaction>
    <physiologicalReaction direction="right-to-left" evidence="10">
        <dbReference type="Rhea" id="RHEA:53374"/>
    </physiologicalReaction>
</comment>
<reference evidence="15" key="1">
    <citation type="submission" date="2022-01" db="EMBL/GenBank/DDBJ databases">
        <authorList>
            <person name="King R."/>
        </authorList>
    </citation>
    <scope>NUCLEOTIDE SEQUENCE</scope>
</reference>
<organism evidence="15 16">
    <name type="scientific">Nezara viridula</name>
    <name type="common">Southern green stink bug</name>
    <name type="synonym">Cimex viridulus</name>
    <dbReference type="NCBI Taxonomy" id="85310"/>
    <lineage>
        <taxon>Eukaryota</taxon>
        <taxon>Metazoa</taxon>
        <taxon>Ecdysozoa</taxon>
        <taxon>Arthropoda</taxon>
        <taxon>Hexapoda</taxon>
        <taxon>Insecta</taxon>
        <taxon>Pterygota</taxon>
        <taxon>Neoptera</taxon>
        <taxon>Paraneoptera</taxon>
        <taxon>Hemiptera</taxon>
        <taxon>Heteroptera</taxon>
        <taxon>Panheteroptera</taxon>
        <taxon>Pentatomomorpha</taxon>
        <taxon>Pentatomoidea</taxon>
        <taxon>Pentatomidae</taxon>
        <taxon>Pentatominae</taxon>
        <taxon>Nezara</taxon>
    </lineage>
</organism>